<keyword evidence="1" id="KW-0472">Membrane</keyword>
<dbReference type="RefSeq" id="WP_165788835.1">
    <property type="nucleotide sequence ID" value="NZ_MQWA01000001.1"/>
</dbReference>
<feature type="non-terminal residue" evidence="2">
    <location>
        <position position="153"/>
    </location>
</feature>
<accession>A0A2S7U462</accession>
<evidence type="ECO:0000313" key="2">
    <source>
        <dbReference type="EMBL" id="PQJ29297.1"/>
    </source>
</evidence>
<evidence type="ECO:0000256" key="1">
    <source>
        <dbReference type="SAM" id="Phobius"/>
    </source>
</evidence>
<keyword evidence="3" id="KW-1185">Reference proteome</keyword>
<feature type="transmembrane region" description="Helical" evidence="1">
    <location>
        <begin position="16"/>
        <end position="36"/>
    </location>
</feature>
<dbReference type="Proteomes" id="UP000239907">
    <property type="component" value="Unassembled WGS sequence"/>
</dbReference>
<name>A0A2S7U462_9BACT</name>
<dbReference type="AlphaFoldDB" id="A0A2S7U462"/>
<evidence type="ECO:0008006" key="4">
    <source>
        <dbReference type="Google" id="ProtNLM"/>
    </source>
</evidence>
<comment type="caution">
    <text evidence="2">The sequence shown here is derived from an EMBL/GenBank/DDBJ whole genome shotgun (WGS) entry which is preliminary data.</text>
</comment>
<organism evidence="2 3">
    <name type="scientific">Rubritalea profundi</name>
    <dbReference type="NCBI Taxonomy" id="1658618"/>
    <lineage>
        <taxon>Bacteria</taxon>
        <taxon>Pseudomonadati</taxon>
        <taxon>Verrucomicrobiota</taxon>
        <taxon>Verrucomicrobiia</taxon>
        <taxon>Verrucomicrobiales</taxon>
        <taxon>Rubritaleaceae</taxon>
        <taxon>Rubritalea</taxon>
    </lineage>
</organism>
<gene>
    <name evidence="2" type="ORF">BSZ32_12890</name>
</gene>
<keyword evidence="1" id="KW-1133">Transmembrane helix</keyword>
<dbReference type="EMBL" id="MQWA01000001">
    <property type="protein sequence ID" value="PQJ29297.1"/>
    <property type="molecule type" value="Genomic_DNA"/>
</dbReference>
<evidence type="ECO:0000313" key="3">
    <source>
        <dbReference type="Proteomes" id="UP000239907"/>
    </source>
</evidence>
<reference evidence="2 3" key="1">
    <citation type="submission" date="2016-12" db="EMBL/GenBank/DDBJ databases">
        <title>Study of bacterial adaptation to deep sea.</title>
        <authorList>
            <person name="Song J."/>
            <person name="Yoshizawa S."/>
            <person name="Kogure K."/>
        </authorList>
    </citation>
    <scope>NUCLEOTIDE SEQUENCE [LARGE SCALE GENOMIC DNA]</scope>
    <source>
        <strain evidence="2 3">SAORIC-165</strain>
    </source>
</reference>
<keyword evidence="1" id="KW-0812">Transmembrane</keyword>
<sequence>MNSNQNGAKIACSKSVILVVLLTASIVSISGVFMGMRHSPKDEQGYKPWLNQPNGHASDDHHVHVAPRYADIPESDWKVDSHWVSHLNTLPKASDEQVELPVMSAAERGEVIAHRAERRAYDGAPPVIPNAIQSIEVQSCVACHSADANVLIA</sequence>
<proteinExistence type="predicted"/>
<protein>
    <recommendedName>
        <fullName evidence="4">Cytochrome C</fullName>
    </recommendedName>
</protein>